<evidence type="ECO:0000313" key="2">
    <source>
        <dbReference type="EMBL" id="KAJ8346121.1"/>
    </source>
</evidence>
<organism evidence="2 3">
    <name type="scientific">Synaphobranchus kaupii</name>
    <name type="common">Kaup's arrowtooth eel</name>
    <dbReference type="NCBI Taxonomy" id="118154"/>
    <lineage>
        <taxon>Eukaryota</taxon>
        <taxon>Metazoa</taxon>
        <taxon>Chordata</taxon>
        <taxon>Craniata</taxon>
        <taxon>Vertebrata</taxon>
        <taxon>Euteleostomi</taxon>
        <taxon>Actinopterygii</taxon>
        <taxon>Neopterygii</taxon>
        <taxon>Teleostei</taxon>
        <taxon>Anguilliformes</taxon>
        <taxon>Synaphobranchidae</taxon>
        <taxon>Synaphobranchus</taxon>
    </lineage>
</organism>
<name>A0A9Q1INI0_SYNKA</name>
<dbReference type="EMBL" id="JAINUF010000012">
    <property type="protein sequence ID" value="KAJ8346121.1"/>
    <property type="molecule type" value="Genomic_DNA"/>
</dbReference>
<feature type="region of interest" description="Disordered" evidence="1">
    <location>
        <begin position="100"/>
        <end position="121"/>
    </location>
</feature>
<comment type="caution">
    <text evidence="2">The sequence shown here is derived from an EMBL/GenBank/DDBJ whole genome shotgun (WGS) entry which is preliminary data.</text>
</comment>
<keyword evidence="3" id="KW-1185">Reference proteome</keyword>
<dbReference type="AlphaFoldDB" id="A0A9Q1INI0"/>
<accession>A0A9Q1INI0</accession>
<feature type="compositionally biased region" description="Polar residues" evidence="1">
    <location>
        <begin position="112"/>
        <end position="121"/>
    </location>
</feature>
<reference evidence="2" key="1">
    <citation type="journal article" date="2023" name="Science">
        <title>Genome structures resolve the early diversification of teleost fishes.</title>
        <authorList>
            <person name="Parey E."/>
            <person name="Louis A."/>
            <person name="Montfort J."/>
            <person name="Bouchez O."/>
            <person name="Roques C."/>
            <person name="Iampietro C."/>
            <person name="Lluch J."/>
            <person name="Castinel A."/>
            <person name="Donnadieu C."/>
            <person name="Desvignes T."/>
            <person name="Floi Bucao C."/>
            <person name="Jouanno E."/>
            <person name="Wen M."/>
            <person name="Mejri S."/>
            <person name="Dirks R."/>
            <person name="Jansen H."/>
            <person name="Henkel C."/>
            <person name="Chen W.J."/>
            <person name="Zahm M."/>
            <person name="Cabau C."/>
            <person name="Klopp C."/>
            <person name="Thompson A.W."/>
            <person name="Robinson-Rechavi M."/>
            <person name="Braasch I."/>
            <person name="Lecointre G."/>
            <person name="Bobe J."/>
            <person name="Postlethwait J.H."/>
            <person name="Berthelot C."/>
            <person name="Roest Crollius H."/>
            <person name="Guiguen Y."/>
        </authorList>
    </citation>
    <scope>NUCLEOTIDE SEQUENCE</scope>
    <source>
        <strain evidence="2">WJC10195</strain>
    </source>
</reference>
<evidence type="ECO:0000313" key="3">
    <source>
        <dbReference type="Proteomes" id="UP001152622"/>
    </source>
</evidence>
<dbReference type="Proteomes" id="UP001152622">
    <property type="component" value="Chromosome 12"/>
</dbReference>
<protein>
    <submittedName>
        <fullName evidence="2">Uncharacterized protein</fullName>
    </submittedName>
</protein>
<sequence length="121" mass="12888">MTVAKTDTQRTPPRNTLPPVPCPVLVIVSTRFPATPSRAISLSANGRASFWAPPSLDLPDPIVQTHFSYLAKRPSDTMRGPQGVAPRGVALPSAWRLMGNGALPVSGPKRQNFGTSQVSES</sequence>
<gene>
    <name evidence="2" type="ORF">SKAU_G00303140</name>
</gene>
<evidence type="ECO:0000256" key="1">
    <source>
        <dbReference type="SAM" id="MobiDB-lite"/>
    </source>
</evidence>
<proteinExistence type="predicted"/>